<dbReference type="CDD" id="cd00146">
    <property type="entry name" value="PKD"/>
    <property type="match status" value="3"/>
</dbReference>
<dbReference type="SUPFAM" id="SSF49299">
    <property type="entry name" value="PKD domain"/>
    <property type="match status" value="3"/>
</dbReference>
<dbReference type="Pfam" id="PF13585">
    <property type="entry name" value="CHU_C"/>
    <property type="match status" value="1"/>
</dbReference>
<dbReference type="Proteomes" id="UP001258315">
    <property type="component" value="Unassembled WGS sequence"/>
</dbReference>
<feature type="domain" description="PKD" evidence="1">
    <location>
        <begin position="597"/>
        <end position="646"/>
    </location>
</feature>
<dbReference type="InterPro" id="IPR035986">
    <property type="entry name" value="PKD_dom_sf"/>
</dbReference>
<reference evidence="3" key="1">
    <citation type="submission" date="2023-07" db="EMBL/GenBank/DDBJ databases">
        <title>Functional and genomic diversity of the sorghum phyllosphere microbiome.</title>
        <authorList>
            <person name="Shade A."/>
        </authorList>
    </citation>
    <scope>NUCLEOTIDE SEQUENCE [LARGE SCALE GENOMIC DNA]</scope>
    <source>
        <strain evidence="3">SORGH_AS_0422</strain>
    </source>
</reference>
<gene>
    <name evidence="2" type="ORF">QE417_000966</name>
</gene>
<dbReference type="InterPro" id="IPR022409">
    <property type="entry name" value="PKD/Chitinase_dom"/>
</dbReference>
<dbReference type="InterPro" id="IPR013783">
    <property type="entry name" value="Ig-like_fold"/>
</dbReference>
<proteinExistence type="predicted"/>
<evidence type="ECO:0000259" key="1">
    <source>
        <dbReference type="PROSITE" id="PS50093"/>
    </source>
</evidence>
<dbReference type="PANTHER" id="PTHR46534">
    <property type="entry name" value="IGGFC_BINDING DOMAIN-CONTAINING PROTEIN"/>
    <property type="match status" value="1"/>
</dbReference>
<dbReference type="SMART" id="SM00089">
    <property type="entry name" value="PKD"/>
    <property type="match status" value="3"/>
</dbReference>
<dbReference type="RefSeq" id="WP_311947869.1">
    <property type="nucleotide sequence ID" value="NZ_JAVLVU010000001.1"/>
</dbReference>
<dbReference type="NCBIfam" id="TIGR04131">
    <property type="entry name" value="Bac_Flav_CTERM"/>
    <property type="match status" value="1"/>
</dbReference>
<comment type="caution">
    <text evidence="2">The sequence shown here is derived from an EMBL/GenBank/DDBJ whole genome shotgun (WGS) entry which is preliminary data.</text>
</comment>
<dbReference type="Pfam" id="PF18911">
    <property type="entry name" value="PKD_4"/>
    <property type="match status" value="3"/>
</dbReference>
<dbReference type="InterPro" id="IPR000601">
    <property type="entry name" value="PKD_dom"/>
</dbReference>
<evidence type="ECO:0000313" key="3">
    <source>
        <dbReference type="Proteomes" id="UP001258315"/>
    </source>
</evidence>
<accession>A0ABU3GQ33</accession>
<dbReference type="EMBL" id="JAVLVU010000001">
    <property type="protein sequence ID" value="MDT3401894.1"/>
    <property type="molecule type" value="Genomic_DNA"/>
</dbReference>
<dbReference type="Pfam" id="PF17517">
    <property type="entry name" value="IgGFc_binding"/>
    <property type="match status" value="1"/>
</dbReference>
<name>A0ABU3GQ33_9SPHI</name>
<dbReference type="InterPro" id="IPR035234">
    <property type="entry name" value="IgGFc-bd_N"/>
</dbReference>
<protein>
    <submittedName>
        <fullName evidence="2">Gliding motility-associated-like protein</fullName>
    </submittedName>
</protein>
<keyword evidence="3" id="KW-1185">Reference proteome</keyword>
<sequence>MAALFCSCLCVNAQSNKGVEFWTAWMDHVDGATGNSPSRMNLYLVSTVNTSGTVSITDGSFAAIPFTLIANEPQTIAIPAEAYLGESTNDAAIKKGIHIVSNQPIAAYAHIYRGSVSGATLLLPVNTMGKEYYSINYTQLSNSNIQSPGNPNPKPSYSVFNVIATEDATTVEITPKAALISGQAAGAPYQIVLNKGEVYQGLSSRDLTGTTIRSISSGASLCKKIVVFSGSSKIGIGCNGNLSTGDINATSDNLFQQVYPTETWGKNYYAVPLKGRNYDIFRIIYSDVTAQVTIDGTVLSAPTNGYYEFTTQTPVVVKSDKPIQLVQYTSSQNATLSCTSSLNDVGDPEMIFLPPIEQGLKQVTLYSPNVQNISPEKIFINVIIPASAASSFRVDGQAYSGFAIMPGDASYMYAQIYVGVGKHNLSASGPFNAVAYGFGQNESYGYAAGTNLQNLNEFIDLGVPGNTTASLTSGCANNNYSVQLAVPYNNLSSIKWNFTDGTLPQTDNAPQYSSTRQTADGTTLYIYRYNGIINRPAGYYGVIASIPNQGSTSGCGPTRDIEFYFSITDYPEANFTTSTDKCSGANVQFTDASDTKGSTIVNWSWVFNDPYATASNPNTSTVQNPTHTFTVAGNYLVRFKVVNENGCESVWKEINVHINSIPVVKFKASTPNCETQVISFTDESTTVDGIVNTWSWNFGDANSTTANPNTLTVQNPSHIYSVPGTYTVTLQVTTSTGCTHVLTRDIIVNPLPKANFTVPDACVDDVAKFTNTSTIADGSESQFTYEWDFNDPLSVAKTFTKDGVHKYSVPGVYKVTLKVISKDGCVSDIKEQDFMLNGANPTAVFDIVKDKFCSSENLEIKNSSSVGTGSITRYQIYYDYEGHPNDATIYDATHNPIPTNNIFAHNYGLSTQQRTFKVKIFIYSGASATCMAEYPVQEITVYPNPEITVTPSYIFCQEEGEQTLATDEGAFIGKGTPNFSGAGIIDAVKGIFDTRKAGPGTHIIHYTFTLAGTSCPYETDIMVLVNPTPIINGKKEYTIQAGESVTIEPQVLSLNGTQITYTWTPKLGLNNPAGSSPVASPNVTTEYTLTAKSINDCVTQAKFTVKVVQQPIAYNTFTPNGDGVNDTWVIPNILNFPKATVEVFKRDGEKVFQSVGYPMAWDGRYRGVDLPAGTYFFIIDTKNGKPVQSGPLTIIR</sequence>
<dbReference type="InterPro" id="IPR026341">
    <property type="entry name" value="T9SS_type_B"/>
</dbReference>
<dbReference type="Gene3D" id="2.60.40.10">
    <property type="entry name" value="Immunoglobulins"/>
    <property type="match status" value="3"/>
</dbReference>
<evidence type="ECO:0000313" key="2">
    <source>
        <dbReference type="EMBL" id="MDT3401894.1"/>
    </source>
</evidence>
<dbReference type="PROSITE" id="PS50093">
    <property type="entry name" value="PKD"/>
    <property type="match status" value="3"/>
</dbReference>
<feature type="domain" description="PKD" evidence="1">
    <location>
        <begin position="661"/>
        <end position="748"/>
    </location>
</feature>
<organism evidence="2 3">
    <name type="scientific">Mucilaginibacter terrae</name>
    <dbReference type="NCBI Taxonomy" id="1955052"/>
    <lineage>
        <taxon>Bacteria</taxon>
        <taxon>Pseudomonadati</taxon>
        <taxon>Bacteroidota</taxon>
        <taxon>Sphingobacteriia</taxon>
        <taxon>Sphingobacteriales</taxon>
        <taxon>Sphingobacteriaceae</taxon>
        <taxon>Mucilaginibacter</taxon>
    </lineage>
</organism>
<dbReference type="PANTHER" id="PTHR46534:SF1">
    <property type="entry name" value="IGGFC-BINDING PROTEIN N-TERMINAL DOMAIN-CONTAINING PROTEIN"/>
    <property type="match status" value="1"/>
</dbReference>
<feature type="domain" description="PKD" evidence="1">
    <location>
        <begin position="778"/>
        <end position="824"/>
    </location>
</feature>